<dbReference type="EMBL" id="CP144750">
    <property type="protein sequence ID" value="WVZ81972.1"/>
    <property type="molecule type" value="Genomic_DNA"/>
</dbReference>
<reference evidence="2 3" key="1">
    <citation type="submission" date="2024-02" db="EMBL/GenBank/DDBJ databases">
        <title>High-quality chromosome-scale genome assembly of Pensacola bahiagrass (Paspalum notatum Flugge var. saurae).</title>
        <authorList>
            <person name="Vega J.M."/>
            <person name="Podio M."/>
            <person name="Orjuela J."/>
            <person name="Siena L.A."/>
            <person name="Pessino S.C."/>
            <person name="Combes M.C."/>
            <person name="Mariac C."/>
            <person name="Albertini E."/>
            <person name="Pupilli F."/>
            <person name="Ortiz J.P.A."/>
            <person name="Leblanc O."/>
        </authorList>
    </citation>
    <scope>NUCLEOTIDE SEQUENCE [LARGE SCALE GENOMIC DNA]</scope>
    <source>
        <strain evidence="2">R1</strain>
        <tissue evidence="2">Leaf</tissue>
    </source>
</reference>
<dbReference type="Proteomes" id="UP001341281">
    <property type="component" value="Chromosome 06"/>
</dbReference>
<keyword evidence="3" id="KW-1185">Reference proteome</keyword>
<evidence type="ECO:0000256" key="1">
    <source>
        <dbReference type="SAM" id="MobiDB-lite"/>
    </source>
</evidence>
<gene>
    <name evidence="2" type="ORF">U9M48_029295</name>
</gene>
<evidence type="ECO:0000313" key="2">
    <source>
        <dbReference type="EMBL" id="WVZ81972.1"/>
    </source>
</evidence>
<protein>
    <submittedName>
        <fullName evidence="2">Uncharacterized protein</fullName>
    </submittedName>
</protein>
<accession>A0AAQ3X1D6</accession>
<feature type="region of interest" description="Disordered" evidence="1">
    <location>
        <begin position="296"/>
        <end position="327"/>
    </location>
</feature>
<sequence>MCVCIHRDQVVFGAIIEKRVICVTNDRVLRVEGGAIILVRVGQKEPPICDEISVAFRYYLVAFVPIIPAGGNERAVESLPERQEPMRDLPVAIDNGHPRLHHMAVEESLVLVELLNHWPSAIGSESTHGVDDGLPRLDLLLRPDAGGLRVALRGGGHHRGHGDEQAGPGGALRVVNSSAAGARCRRSGAAQHHPVGELELPHLFEPPWQVRVGQKEPPICDEISVAFRYYLVAFVPIIPAGGNERAVESLPERQEPMRDLPAAIDNGHPRLHHMAVEESLVLVELLNHWPSAIGSESTQSMKSTKGESLMPTRCAPTSRTMASMTSTAKRHRFSRLPPYSSVRSFELSFMNCSRRYPCAPWISTPSKPASIAFRAARLKSSTIVGISSVRSRRGLEYTIPDSVSCVRGNLLVRARDRVSGEICLSVLEIGACPWIRTVRGDPADMPNLTEEEGALAMDGVDDGLPCLDLLLRPDAGRLRVALRGGGHPRGLGDEQAAPGGALRVVDGSVRLGHVAVGAAPRERRQHHAVGELELPHLVRRHQRNHHLPSSFLRHLACLDWENSRCRLLPFCSRLLALFLLCFCVSFQAGVWQYL</sequence>
<name>A0AAQ3X1D6_PASNO</name>
<dbReference type="AlphaFoldDB" id="A0AAQ3X1D6"/>
<feature type="compositionally biased region" description="Low complexity" evidence="1">
    <location>
        <begin position="317"/>
        <end position="327"/>
    </location>
</feature>
<evidence type="ECO:0000313" key="3">
    <source>
        <dbReference type="Proteomes" id="UP001341281"/>
    </source>
</evidence>
<proteinExistence type="predicted"/>
<organism evidence="2 3">
    <name type="scientific">Paspalum notatum var. saurae</name>
    <dbReference type="NCBI Taxonomy" id="547442"/>
    <lineage>
        <taxon>Eukaryota</taxon>
        <taxon>Viridiplantae</taxon>
        <taxon>Streptophyta</taxon>
        <taxon>Embryophyta</taxon>
        <taxon>Tracheophyta</taxon>
        <taxon>Spermatophyta</taxon>
        <taxon>Magnoliopsida</taxon>
        <taxon>Liliopsida</taxon>
        <taxon>Poales</taxon>
        <taxon>Poaceae</taxon>
        <taxon>PACMAD clade</taxon>
        <taxon>Panicoideae</taxon>
        <taxon>Andropogonodae</taxon>
        <taxon>Paspaleae</taxon>
        <taxon>Paspalinae</taxon>
        <taxon>Paspalum</taxon>
    </lineage>
</organism>